<dbReference type="Proteomes" id="UP001342314">
    <property type="component" value="Unassembled WGS sequence"/>
</dbReference>
<feature type="compositionally biased region" description="Basic and acidic residues" evidence="1">
    <location>
        <begin position="290"/>
        <end position="299"/>
    </location>
</feature>
<feature type="compositionally biased region" description="Polar residues" evidence="1">
    <location>
        <begin position="227"/>
        <end position="237"/>
    </location>
</feature>
<name>A0AAV5GKL1_9BASI</name>
<feature type="region of interest" description="Disordered" evidence="1">
    <location>
        <begin position="1"/>
        <end position="190"/>
    </location>
</feature>
<evidence type="ECO:0000313" key="2">
    <source>
        <dbReference type="EMBL" id="GJN90041.1"/>
    </source>
</evidence>
<organism evidence="2 3">
    <name type="scientific">Rhodotorula paludigena</name>
    <dbReference type="NCBI Taxonomy" id="86838"/>
    <lineage>
        <taxon>Eukaryota</taxon>
        <taxon>Fungi</taxon>
        <taxon>Dikarya</taxon>
        <taxon>Basidiomycota</taxon>
        <taxon>Pucciniomycotina</taxon>
        <taxon>Microbotryomycetes</taxon>
        <taxon>Sporidiobolales</taxon>
        <taxon>Sporidiobolaceae</taxon>
        <taxon>Rhodotorula</taxon>
    </lineage>
</organism>
<feature type="compositionally biased region" description="Low complexity" evidence="1">
    <location>
        <begin position="103"/>
        <end position="126"/>
    </location>
</feature>
<dbReference type="EMBL" id="BQKY01000006">
    <property type="protein sequence ID" value="GJN90041.1"/>
    <property type="molecule type" value="Genomic_DNA"/>
</dbReference>
<protein>
    <submittedName>
        <fullName evidence="2">Uncharacterized protein</fullName>
    </submittedName>
</protein>
<reference evidence="2 3" key="1">
    <citation type="submission" date="2021-12" db="EMBL/GenBank/DDBJ databases">
        <title>High titer production of polyol ester of fatty acids by Rhodotorula paludigena BS15 towards product separation-free biomass refinery.</title>
        <authorList>
            <person name="Mano J."/>
            <person name="Ono H."/>
            <person name="Tanaka T."/>
            <person name="Naito K."/>
            <person name="Sushida H."/>
            <person name="Ike M."/>
            <person name="Tokuyasu K."/>
            <person name="Kitaoka M."/>
        </authorList>
    </citation>
    <scope>NUCLEOTIDE SEQUENCE [LARGE SCALE GENOMIC DNA]</scope>
    <source>
        <strain evidence="2 3">BS15</strain>
    </source>
</reference>
<accession>A0AAV5GKL1</accession>
<evidence type="ECO:0000313" key="3">
    <source>
        <dbReference type="Proteomes" id="UP001342314"/>
    </source>
</evidence>
<keyword evidence="3" id="KW-1185">Reference proteome</keyword>
<feature type="region of interest" description="Disordered" evidence="1">
    <location>
        <begin position="223"/>
        <end position="299"/>
    </location>
</feature>
<feature type="compositionally biased region" description="Low complexity" evidence="1">
    <location>
        <begin position="135"/>
        <end position="178"/>
    </location>
</feature>
<proteinExistence type="predicted"/>
<dbReference type="AlphaFoldDB" id="A0AAV5GKL1"/>
<evidence type="ECO:0000256" key="1">
    <source>
        <dbReference type="SAM" id="MobiDB-lite"/>
    </source>
</evidence>
<gene>
    <name evidence="2" type="ORF">Rhopal_003039-T1</name>
</gene>
<comment type="caution">
    <text evidence="2">The sequence shown here is derived from an EMBL/GenBank/DDBJ whole genome shotgun (WGS) entry which is preliminary data.</text>
</comment>
<feature type="compositionally biased region" description="Acidic residues" evidence="1">
    <location>
        <begin position="280"/>
        <end position="289"/>
    </location>
</feature>
<feature type="compositionally biased region" description="Low complexity" evidence="1">
    <location>
        <begin position="14"/>
        <end position="56"/>
    </location>
</feature>
<feature type="compositionally biased region" description="Polar residues" evidence="1">
    <location>
        <begin position="89"/>
        <end position="102"/>
    </location>
</feature>
<sequence length="299" mass="31312">MLVARTPTSPRPSSPFFSSHDYASSGPSSAFGGASPSASSHRPPAQQQQQPQQQRPDVVRRPSALRKANSDHIITPAVLRFDPRKPQHIPSSASGEQRTQQRSVSSPTSTTTNATPGASASSSAVPRTSPPRPLAPASGSSASPDGAAPVRPALAPLVTSGTVSSSSGDLTTSSGSLLARRRSSRTTGTRADVLPMLSDLSLRGALPATGLDELDDTVTHKVIGESSHAQTPSSESGSPVVARGAHKNHKSIDGMVQDGYRPTKSFVPTPFPEKRKDWLSDEEDEEDDGKEAPQHQKAP</sequence>